<sequence length="602" mass="62478">MKSSLALLLSGLAAQQVSATWNLGAPKFNNPQYNNNQCDDKQKGGFNWGDLPTGGFSGYGDFNFGGGWTCANSFGKRDHLTKRTFGSKCIKNQVEKTKPASFDCKKRKDGFSISEIQVSVEFDCDLEFHYKMPDNSICKHVSPCKKEGSIVKNTQCGGAQSVDVYLGHHNEQKPSCEIGFHSIGFDCNPGYTPSSTKILPTPKPTPASSTAVETSSVVVESSSVLYETSSVVETSSAIESSSVVYETSSVVVETSSATPYTTPAESTVLPTPESTAPYGNSSIVLSTTPSAPESTPVYSTAIESSVGESSVVETPASTTSSPQESSSVVEVTTGIVYSTGTPPESSTAAPVSSTPPTPYNPPNVLPKCMNTWLELQTECKDNTDINCYCKNADFTKSVIECVKAWATDAETQQALSYLVGICASYVPQNPGLITDCPTNVPLGPTPYSSAVVPSGSVPPQTTAAPTQPAQPVTTITYQTTITVPCSSAGSEIPGSSTVSTISTAVTVPQVIFTTAEPTAPGATQSQAINIIPGTPTPAPIPAITTGGYAVPSSIATVVIPTGGNSTATTTGGPAQFTGAAAISSVNMKYTGLFAAALALFAL</sequence>
<keyword evidence="13" id="KW-1185">Reference proteome</keyword>
<evidence type="ECO:0000256" key="7">
    <source>
        <dbReference type="ARBA" id="ARBA00023157"/>
    </source>
</evidence>
<keyword evidence="5" id="KW-0336">GPI-anchor</keyword>
<evidence type="ECO:0000256" key="6">
    <source>
        <dbReference type="ARBA" id="ARBA00022729"/>
    </source>
</evidence>
<dbReference type="Pfam" id="PF05730">
    <property type="entry name" value="CFEM"/>
    <property type="match status" value="1"/>
</dbReference>
<evidence type="ECO:0000256" key="8">
    <source>
        <dbReference type="ARBA" id="ARBA00023288"/>
    </source>
</evidence>
<evidence type="ECO:0000256" key="10">
    <source>
        <dbReference type="SAM" id="SignalP"/>
    </source>
</evidence>
<dbReference type="AlphaFoldDB" id="A0A1Y2A625"/>
<feature type="domain" description="CFEM" evidence="11">
    <location>
        <begin position="360"/>
        <end position="423"/>
    </location>
</feature>
<accession>A0A1Y2A625</accession>
<evidence type="ECO:0000256" key="9">
    <source>
        <dbReference type="SAM" id="MobiDB-lite"/>
    </source>
</evidence>
<comment type="subcellular location">
    <subcellularLocation>
        <location evidence="1">Membrane</location>
        <topology evidence="1">Lipid-anchor</topology>
        <topology evidence="1">GPI-anchor</topology>
    </subcellularLocation>
    <subcellularLocation>
        <location evidence="2">Secreted</location>
    </subcellularLocation>
</comment>
<evidence type="ECO:0000256" key="2">
    <source>
        <dbReference type="ARBA" id="ARBA00004613"/>
    </source>
</evidence>
<organism evidence="12 13">
    <name type="scientific">Clohesyomyces aquaticus</name>
    <dbReference type="NCBI Taxonomy" id="1231657"/>
    <lineage>
        <taxon>Eukaryota</taxon>
        <taxon>Fungi</taxon>
        <taxon>Dikarya</taxon>
        <taxon>Ascomycota</taxon>
        <taxon>Pezizomycotina</taxon>
        <taxon>Dothideomycetes</taxon>
        <taxon>Pleosporomycetidae</taxon>
        <taxon>Pleosporales</taxon>
        <taxon>Lindgomycetaceae</taxon>
        <taxon>Clohesyomyces</taxon>
    </lineage>
</organism>
<dbReference type="OrthoDB" id="5431405at2759"/>
<evidence type="ECO:0000256" key="4">
    <source>
        <dbReference type="ARBA" id="ARBA00022525"/>
    </source>
</evidence>
<name>A0A1Y2A625_9PLEO</name>
<evidence type="ECO:0000256" key="3">
    <source>
        <dbReference type="ARBA" id="ARBA00010031"/>
    </source>
</evidence>
<keyword evidence="7" id="KW-1015">Disulfide bond</keyword>
<evidence type="ECO:0000256" key="5">
    <source>
        <dbReference type="ARBA" id="ARBA00022622"/>
    </source>
</evidence>
<keyword evidence="5" id="KW-0472">Membrane</keyword>
<feature type="compositionally biased region" description="Low complexity" evidence="9">
    <location>
        <begin position="341"/>
        <end position="352"/>
    </location>
</feature>
<evidence type="ECO:0000313" key="12">
    <source>
        <dbReference type="EMBL" id="ORY17770.1"/>
    </source>
</evidence>
<feature type="region of interest" description="Disordered" evidence="9">
    <location>
        <begin position="309"/>
        <end position="358"/>
    </location>
</feature>
<comment type="similarity">
    <text evidence="3">Belongs to the RBT5 family.</text>
</comment>
<proteinExistence type="inferred from homology"/>
<gene>
    <name evidence="12" type="ORF">BCR34DRAFT_7973</name>
</gene>
<comment type="caution">
    <text evidence="12">The sequence shown here is derived from an EMBL/GenBank/DDBJ whole genome shotgun (WGS) entry which is preliminary data.</text>
</comment>
<keyword evidence="6 10" id="KW-0732">Signal</keyword>
<keyword evidence="4" id="KW-0964">Secreted</keyword>
<dbReference type="EMBL" id="MCFA01000010">
    <property type="protein sequence ID" value="ORY17770.1"/>
    <property type="molecule type" value="Genomic_DNA"/>
</dbReference>
<dbReference type="InterPro" id="IPR008427">
    <property type="entry name" value="Extracellular_membr_CFEM_dom"/>
</dbReference>
<keyword evidence="5" id="KW-0325">Glycoprotein</keyword>
<feature type="chain" id="PRO_5010984739" description="CFEM domain-containing protein" evidence="10">
    <location>
        <begin position="20"/>
        <end position="602"/>
    </location>
</feature>
<protein>
    <recommendedName>
        <fullName evidence="11">CFEM domain-containing protein</fullName>
    </recommendedName>
</protein>
<dbReference type="GO" id="GO:0005576">
    <property type="term" value="C:extracellular region"/>
    <property type="evidence" value="ECO:0007669"/>
    <property type="project" value="UniProtKB-SubCell"/>
</dbReference>
<reference evidence="12 13" key="1">
    <citation type="submission" date="2016-07" db="EMBL/GenBank/DDBJ databases">
        <title>Pervasive Adenine N6-methylation of Active Genes in Fungi.</title>
        <authorList>
            <consortium name="DOE Joint Genome Institute"/>
            <person name="Mondo S.J."/>
            <person name="Dannebaum R.O."/>
            <person name="Kuo R.C."/>
            <person name="Labutti K."/>
            <person name="Haridas S."/>
            <person name="Kuo A."/>
            <person name="Salamov A."/>
            <person name="Ahrendt S.R."/>
            <person name="Lipzen A."/>
            <person name="Sullivan W."/>
            <person name="Andreopoulos W.B."/>
            <person name="Clum A."/>
            <person name="Lindquist E."/>
            <person name="Daum C."/>
            <person name="Ramamoorthy G.K."/>
            <person name="Gryganskyi A."/>
            <person name="Culley D."/>
            <person name="Magnuson J.K."/>
            <person name="James T.Y."/>
            <person name="O'Malley M.A."/>
            <person name="Stajich J.E."/>
            <person name="Spatafora J.W."/>
            <person name="Visel A."/>
            <person name="Grigoriev I.V."/>
        </authorList>
    </citation>
    <scope>NUCLEOTIDE SEQUENCE [LARGE SCALE GENOMIC DNA]</scope>
    <source>
        <strain evidence="12 13">CBS 115471</strain>
    </source>
</reference>
<dbReference type="STRING" id="1231657.A0A1Y2A625"/>
<dbReference type="GO" id="GO:0098552">
    <property type="term" value="C:side of membrane"/>
    <property type="evidence" value="ECO:0007669"/>
    <property type="project" value="UniProtKB-KW"/>
</dbReference>
<dbReference type="Proteomes" id="UP000193144">
    <property type="component" value="Unassembled WGS sequence"/>
</dbReference>
<evidence type="ECO:0000256" key="1">
    <source>
        <dbReference type="ARBA" id="ARBA00004589"/>
    </source>
</evidence>
<feature type="signal peptide" evidence="10">
    <location>
        <begin position="1"/>
        <end position="19"/>
    </location>
</feature>
<evidence type="ECO:0000313" key="13">
    <source>
        <dbReference type="Proteomes" id="UP000193144"/>
    </source>
</evidence>
<keyword evidence="8" id="KW-0449">Lipoprotein</keyword>
<evidence type="ECO:0000259" key="11">
    <source>
        <dbReference type="Pfam" id="PF05730"/>
    </source>
</evidence>
<feature type="compositionally biased region" description="Low complexity" evidence="9">
    <location>
        <begin position="309"/>
        <end position="333"/>
    </location>
</feature>